<keyword evidence="2" id="KW-1185">Reference proteome</keyword>
<dbReference type="Proteomes" id="UP000828390">
    <property type="component" value="Unassembled WGS sequence"/>
</dbReference>
<evidence type="ECO:0000313" key="2">
    <source>
        <dbReference type="Proteomes" id="UP000828390"/>
    </source>
</evidence>
<reference evidence="1" key="2">
    <citation type="submission" date="2020-11" db="EMBL/GenBank/DDBJ databases">
        <authorList>
            <person name="McCartney M.A."/>
            <person name="Auch B."/>
            <person name="Kono T."/>
            <person name="Mallez S."/>
            <person name="Becker A."/>
            <person name="Gohl D.M."/>
            <person name="Silverstein K.A.T."/>
            <person name="Koren S."/>
            <person name="Bechman K.B."/>
            <person name="Herman A."/>
            <person name="Abrahante J.E."/>
            <person name="Garbe J."/>
        </authorList>
    </citation>
    <scope>NUCLEOTIDE SEQUENCE</scope>
    <source>
        <strain evidence="1">Duluth1</strain>
        <tissue evidence="1">Whole animal</tissue>
    </source>
</reference>
<accession>A0A9D4ICC7</accession>
<name>A0A9D4ICC7_DREPO</name>
<evidence type="ECO:0000313" key="1">
    <source>
        <dbReference type="EMBL" id="KAH3770091.1"/>
    </source>
</evidence>
<dbReference type="AlphaFoldDB" id="A0A9D4ICC7"/>
<comment type="caution">
    <text evidence="1">The sequence shown here is derived from an EMBL/GenBank/DDBJ whole genome shotgun (WGS) entry which is preliminary data.</text>
</comment>
<protein>
    <submittedName>
        <fullName evidence="1">Uncharacterized protein</fullName>
    </submittedName>
</protein>
<sequence length="69" mass="7862">MVSIAVEEEMTNGGFIKEAELCKLIREGLFEADAMPGIPAFERCKKRLALIELLDKDVIFEAFRRKETT</sequence>
<proteinExistence type="predicted"/>
<dbReference type="EMBL" id="JAIWYP010000009">
    <property type="protein sequence ID" value="KAH3770091.1"/>
    <property type="molecule type" value="Genomic_DNA"/>
</dbReference>
<gene>
    <name evidence="1" type="ORF">DPMN_171371</name>
</gene>
<reference evidence="1" key="1">
    <citation type="journal article" date="2019" name="bioRxiv">
        <title>The Genome of the Zebra Mussel, Dreissena polymorpha: A Resource for Invasive Species Research.</title>
        <authorList>
            <person name="McCartney M.A."/>
            <person name="Auch B."/>
            <person name="Kono T."/>
            <person name="Mallez S."/>
            <person name="Zhang Y."/>
            <person name="Obille A."/>
            <person name="Becker A."/>
            <person name="Abrahante J.E."/>
            <person name="Garbe J."/>
            <person name="Badalamenti J.P."/>
            <person name="Herman A."/>
            <person name="Mangelson H."/>
            <person name="Liachko I."/>
            <person name="Sullivan S."/>
            <person name="Sone E.D."/>
            <person name="Koren S."/>
            <person name="Silverstein K.A.T."/>
            <person name="Beckman K.B."/>
            <person name="Gohl D.M."/>
        </authorList>
    </citation>
    <scope>NUCLEOTIDE SEQUENCE</scope>
    <source>
        <strain evidence="1">Duluth1</strain>
        <tissue evidence="1">Whole animal</tissue>
    </source>
</reference>
<organism evidence="1 2">
    <name type="scientific">Dreissena polymorpha</name>
    <name type="common">Zebra mussel</name>
    <name type="synonym">Mytilus polymorpha</name>
    <dbReference type="NCBI Taxonomy" id="45954"/>
    <lineage>
        <taxon>Eukaryota</taxon>
        <taxon>Metazoa</taxon>
        <taxon>Spiralia</taxon>
        <taxon>Lophotrochozoa</taxon>
        <taxon>Mollusca</taxon>
        <taxon>Bivalvia</taxon>
        <taxon>Autobranchia</taxon>
        <taxon>Heteroconchia</taxon>
        <taxon>Euheterodonta</taxon>
        <taxon>Imparidentia</taxon>
        <taxon>Neoheterodontei</taxon>
        <taxon>Myida</taxon>
        <taxon>Dreissenoidea</taxon>
        <taxon>Dreissenidae</taxon>
        <taxon>Dreissena</taxon>
    </lineage>
</organism>